<dbReference type="PROSITE" id="PS51192">
    <property type="entry name" value="HELICASE_ATP_BIND_1"/>
    <property type="match status" value="1"/>
</dbReference>
<comment type="caution">
    <text evidence="4">The sequence shown here is derived from an EMBL/GenBank/DDBJ whole genome shotgun (WGS) entry which is preliminary data.</text>
</comment>
<dbReference type="Gene3D" id="3.40.50.300">
    <property type="entry name" value="P-loop containing nucleotide triphosphate hydrolases"/>
    <property type="match status" value="2"/>
</dbReference>
<feature type="domain" description="Helicase ATP-binding" evidence="3">
    <location>
        <begin position="82"/>
        <end position="237"/>
    </location>
</feature>
<dbReference type="InParanoid" id="A8PIM9"/>
<dbReference type="GO" id="GO:0016887">
    <property type="term" value="F:ATP hydrolysis activity"/>
    <property type="evidence" value="ECO:0007669"/>
    <property type="project" value="TreeGrafter"/>
</dbReference>
<dbReference type="InterPro" id="IPR001650">
    <property type="entry name" value="Helicase_C-like"/>
</dbReference>
<dbReference type="InterPro" id="IPR027417">
    <property type="entry name" value="P-loop_NTPase"/>
</dbReference>
<dbReference type="OMA" id="NTIYATH"/>
<dbReference type="GO" id="GO:0005524">
    <property type="term" value="F:ATP binding"/>
    <property type="evidence" value="ECO:0007669"/>
    <property type="project" value="UniProtKB-KW"/>
</dbReference>
<evidence type="ECO:0000259" key="3">
    <source>
        <dbReference type="PROSITE" id="PS51192"/>
    </source>
</evidence>
<dbReference type="eggNOG" id="KOG0351">
    <property type="taxonomic scope" value="Eukaryota"/>
</dbReference>
<dbReference type="PANTHER" id="PTHR47962:SF5">
    <property type="entry name" value="ATP-DEPENDENT HELICASE LHR-RELATED"/>
    <property type="match status" value="1"/>
</dbReference>
<dbReference type="RefSeq" id="XP_001841595.2">
    <property type="nucleotide sequence ID" value="XM_001841543.2"/>
</dbReference>
<protein>
    <recommendedName>
        <fullName evidence="3">Helicase ATP-binding domain-containing protein</fullName>
    </recommendedName>
</protein>
<keyword evidence="1" id="KW-0547">Nucleotide-binding</keyword>
<dbReference type="EMBL" id="AACS02000044">
    <property type="protein sequence ID" value="EAU80222.2"/>
    <property type="molecule type" value="Genomic_DNA"/>
</dbReference>
<dbReference type="GeneID" id="6018301"/>
<dbReference type="VEuPathDB" id="FungiDB:CC1G_13522"/>
<evidence type="ECO:0000313" key="4">
    <source>
        <dbReference type="EMBL" id="EAU80222.2"/>
    </source>
</evidence>
<dbReference type="SUPFAM" id="SSF52540">
    <property type="entry name" value="P-loop containing nucleoside triphosphate hydrolases"/>
    <property type="match status" value="1"/>
</dbReference>
<organism evidence="4 5">
    <name type="scientific">Coprinopsis cinerea (strain Okayama-7 / 130 / ATCC MYA-4618 / FGSC 9003)</name>
    <name type="common">Inky cap fungus</name>
    <name type="synonym">Hormographiella aspergillata</name>
    <dbReference type="NCBI Taxonomy" id="240176"/>
    <lineage>
        <taxon>Eukaryota</taxon>
        <taxon>Fungi</taxon>
        <taxon>Dikarya</taxon>
        <taxon>Basidiomycota</taxon>
        <taxon>Agaricomycotina</taxon>
        <taxon>Agaricomycetes</taxon>
        <taxon>Agaricomycetidae</taxon>
        <taxon>Agaricales</taxon>
        <taxon>Agaricineae</taxon>
        <taxon>Psathyrellaceae</taxon>
        <taxon>Coprinopsis</taxon>
    </lineage>
</organism>
<evidence type="ECO:0000256" key="1">
    <source>
        <dbReference type="ARBA" id="ARBA00022741"/>
    </source>
</evidence>
<dbReference type="InterPro" id="IPR052511">
    <property type="entry name" value="ATP-dep_Helicase"/>
</dbReference>
<sequence>MAIVLGPLVLEDHLQQLRTARLSFLVDISLKIANDFSSKIPNEWICTLPADNHDRKICYRAILICWAVTGELVPRVMQLKAVLAIQNGKYVLVSAGTGSGKTLPMALNILLDDPSMHYLTIILCPLKRLQKAQVEEFTWRFKICTVVINEDTPRDERWYSKYLWNSGTKTRSLAKLAIVTTEQLEKSSAGHWSSMAILIRDPWFQRYIARINVDEAHSIHIDGLGHYGLWGNLDVLLNLLPQTVRWPNTVYALHQVDSIENMANYRCFVAHPFSLANQPRVLIFIDDRKLAAKIVTYLKKLFLDETYKEFTAPNGGCRILIMTSSNAVGVDFPNVKIVCNVGLPSTVVNLLQRGGHAIRTGNEQALFIIFYEPWVMDIDLNNYNGDDTDIHDPDRPRVHARTVGKISVIDKKDCVPFILVKLVQQRPCVRDTFAGYLKDETLIWTGSYCCNCGDHLFLHPLDFDLQSLLPGPLFVDTDMMDVDKATGSSSGGHGYHRLVERPYLEHALNKWLEEAHRNDPLTFA</sequence>
<dbReference type="Pfam" id="PF00271">
    <property type="entry name" value="Helicase_C"/>
    <property type="match status" value="1"/>
</dbReference>
<dbReference type="KEGG" id="cci:CC1G_13522"/>
<evidence type="ECO:0000256" key="2">
    <source>
        <dbReference type="ARBA" id="ARBA00022840"/>
    </source>
</evidence>
<dbReference type="InterPro" id="IPR014001">
    <property type="entry name" value="Helicase_ATP-bd"/>
</dbReference>
<reference evidence="4 5" key="1">
    <citation type="journal article" date="2010" name="Proc. Natl. Acad. Sci. U.S.A.">
        <title>Insights into evolution of multicellular fungi from the assembled chromosomes of the mushroom Coprinopsis cinerea (Coprinus cinereus).</title>
        <authorList>
            <person name="Stajich J.E."/>
            <person name="Wilke S.K."/>
            <person name="Ahren D."/>
            <person name="Au C.H."/>
            <person name="Birren B.W."/>
            <person name="Borodovsky M."/>
            <person name="Burns C."/>
            <person name="Canback B."/>
            <person name="Casselton L.A."/>
            <person name="Cheng C.K."/>
            <person name="Deng J."/>
            <person name="Dietrich F.S."/>
            <person name="Fargo D.C."/>
            <person name="Farman M.L."/>
            <person name="Gathman A.C."/>
            <person name="Goldberg J."/>
            <person name="Guigo R."/>
            <person name="Hoegger P.J."/>
            <person name="Hooker J.B."/>
            <person name="Huggins A."/>
            <person name="James T.Y."/>
            <person name="Kamada T."/>
            <person name="Kilaru S."/>
            <person name="Kodira C."/>
            <person name="Kues U."/>
            <person name="Kupfer D."/>
            <person name="Kwan H.S."/>
            <person name="Lomsadze A."/>
            <person name="Li W."/>
            <person name="Lilly W.W."/>
            <person name="Ma L.J."/>
            <person name="Mackey A.J."/>
            <person name="Manning G."/>
            <person name="Martin F."/>
            <person name="Muraguchi H."/>
            <person name="Natvig D.O."/>
            <person name="Palmerini H."/>
            <person name="Ramesh M.A."/>
            <person name="Rehmeyer C.J."/>
            <person name="Roe B.A."/>
            <person name="Shenoy N."/>
            <person name="Stanke M."/>
            <person name="Ter-Hovhannisyan V."/>
            <person name="Tunlid A."/>
            <person name="Velagapudi R."/>
            <person name="Vision T.J."/>
            <person name="Zeng Q."/>
            <person name="Zolan M.E."/>
            <person name="Pukkila P.J."/>
        </authorList>
    </citation>
    <scope>NUCLEOTIDE SEQUENCE [LARGE SCALE GENOMIC DNA]</scope>
    <source>
        <strain evidence="5">Okayama-7 / 130 / ATCC MYA-4618 / FGSC 9003</strain>
    </source>
</reference>
<name>A8PIM9_COPC7</name>
<dbReference type="AlphaFoldDB" id="A8PIM9"/>
<keyword evidence="5" id="KW-1185">Reference proteome</keyword>
<keyword evidence="2" id="KW-0067">ATP-binding</keyword>
<proteinExistence type="predicted"/>
<dbReference type="Pfam" id="PF00270">
    <property type="entry name" value="DEAD"/>
    <property type="match status" value="1"/>
</dbReference>
<dbReference type="OrthoDB" id="10261556at2759"/>
<dbReference type="InterPro" id="IPR011545">
    <property type="entry name" value="DEAD/DEAH_box_helicase_dom"/>
</dbReference>
<evidence type="ECO:0000313" key="5">
    <source>
        <dbReference type="Proteomes" id="UP000001861"/>
    </source>
</evidence>
<accession>A8PIM9</accession>
<dbReference type="SMART" id="SM00487">
    <property type="entry name" value="DEXDc"/>
    <property type="match status" value="1"/>
</dbReference>
<dbReference type="HOGENOM" id="CLU_019892_0_0_1"/>
<gene>
    <name evidence="4" type="ORF">CC1G_13522</name>
</gene>
<dbReference type="GO" id="GO:0003677">
    <property type="term" value="F:DNA binding"/>
    <property type="evidence" value="ECO:0007669"/>
    <property type="project" value="TreeGrafter"/>
</dbReference>
<dbReference type="PANTHER" id="PTHR47962">
    <property type="entry name" value="ATP-DEPENDENT HELICASE LHR-RELATED-RELATED"/>
    <property type="match status" value="1"/>
</dbReference>
<dbReference type="Proteomes" id="UP000001861">
    <property type="component" value="Unassembled WGS sequence"/>
</dbReference>